<dbReference type="RefSeq" id="WP_020875175.1">
    <property type="nucleotide sequence ID" value="NZ_ATHJ01000011.1"/>
</dbReference>
<gene>
    <name evidence="1" type="ORF">dsmv_0984</name>
</gene>
<evidence type="ECO:0000313" key="2">
    <source>
        <dbReference type="Proteomes" id="UP000014977"/>
    </source>
</evidence>
<comment type="caution">
    <text evidence="1">The sequence shown here is derived from an EMBL/GenBank/DDBJ whole genome shotgun (WGS) entry which is preliminary data.</text>
</comment>
<organism evidence="1 2">
    <name type="scientific">Desulfococcus multivorans DSM 2059</name>
    <dbReference type="NCBI Taxonomy" id="1121405"/>
    <lineage>
        <taxon>Bacteria</taxon>
        <taxon>Pseudomonadati</taxon>
        <taxon>Thermodesulfobacteriota</taxon>
        <taxon>Desulfobacteria</taxon>
        <taxon>Desulfobacterales</taxon>
        <taxon>Desulfococcaceae</taxon>
        <taxon>Desulfococcus</taxon>
    </lineage>
</organism>
<dbReference type="STRING" id="897.B2D07_11810"/>
<dbReference type="EMBL" id="ATHJ01000011">
    <property type="protein sequence ID" value="EPR44948.1"/>
    <property type="molecule type" value="Genomic_DNA"/>
</dbReference>
<evidence type="ECO:0000313" key="1">
    <source>
        <dbReference type="EMBL" id="EPR44948.1"/>
    </source>
</evidence>
<proteinExistence type="predicted"/>
<keyword evidence="2" id="KW-1185">Reference proteome</keyword>
<dbReference type="eggNOG" id="COG2404">
    <property type="taxonomic scope" value="Bacteria"/>
</dbReference>
<sequence length="297" mass="33662">MRIVTRPDFDGIVCAVLLYDMESIDQPIRWVEPNDLQQGRVTIRKGDIIANLPYHPNCAMWFDHHYTNNPGTPFKGLYRVAPSAAGLIHEYYGKRFPRDYDELIRQTDRIDSADLSLEEVLHPENHPYILLSMTVSGRDTSEESYWNRLVGLIRRNDIHAVLADPEVKRRCDRVVDINAQYTPVLQKHTTLEGHVSITDFRAIDEVPNGNRFLVYSLYPDAVVSVRIRYDGRKKKRVIIGVGHSIFNRHCRVNVGLLLARFGGGGHRGAGSCTVSAEAADACLGSIIETLKRNEPNE</sequence>
<dbReference type="Proteomes" id="UP000014977">
    <property type="component" value="Unassembled WGS sequence"/>
</dbReference>
<reference evidence="1 2" key="1">
    <citation type="journal article" date="2013" name="Genome Announc.">
        <title>Draft genome sequences for three mercury-methylating, sulfate-reducing bacteria.</title>
        <authorList>
            <person name="Brown S.D."/>
            <person name="Hurt R.A.Jr."/>
            <person name="Gilmour C.C."/>
            <person name="Elias D.A."/>
        </authorList>
    </citation>
    <scope>NUCLEOTIDE SEQUENCE [LARGE SCALE GENOMIC DNA]</scope>
    <source>
        <strain evidence="1 2">DSM 2059</strain>
    </source>
</reference>
<name>S7VK54_DESML</name>
<dbReference type="InterPro" id="IPR038763">
    <property type="entry name" value="DHH_sf"/>
</dbReference>
<protein>
    <submittedName>
        <fullName evidence="1">Exopolyphosphatase-like protein</fullName>
    </submittedName>
</protein>
<dbReference type="AlphaFoldDB" id="S7VK54"/>
<dbReference type="OrthoDB" id="105221at2"/>
<dbReference type="SUPFAM" id="SSF64182">
    <property type="entry name" value="DHH phosphoesterases"/>
    <property type="match status" value="1"/>
</dbReference>
<accession>S7VK54</accession>